<organism evidence="1 2">
    <name type="scientific">Panagrolaimus sp. JU765</name>
    <dbReference type="NCBI Taxonomy" id="591449"/>
    <lineage>
        <taxon>Eukaryota</taxon>
        <taxon>Metazoa</taxon>
        <taxon>Ecdysozoa</taxon>
        <taxon>Nematoda</taxon>
        <taxon>Chromadorea</taxon>
        <taxon>Rhabditida</taxon>
        <taxon>Tylenchina</taxon>
        <taxon>Panagrolaimomorpha</taxon>
        <taxon>Panagrolaimoidea</taxon>
        <taxon>Panagrolaimidae</taxon>
        <taxon>Panagrolaimus</taxon>
    </lineage>
</organism>
<evidence type="ECO:0000313" key="2">
    <source>
        <dbReference type="WBParaSite" id="JU765_v2.g4187.t1"/>
    </source>
</evidence>
<dbReference type="WBParaSite" id="JU765_v2.g4187.t1">
    <property type="protein sequence ID" value="JU765_v2.g4187.t1"/>
    <property type="gene ID" value="JU765_v2.g4187"/>
</dbReference>
<evidence type="ECO:0000313" key="1">
    <source>
        <dbReference type="Proteomes" id="UP000887576"/>
    </source>
</evidence>
<proteinExistence type="predicted"/>
<protein>
    <submittedName>
        <fullName evidence="2">Uncharacterized protein</fullName>
    </submittedName>
</protein>
<name>A0AC34R7D3_9BILA</name>
<accession>A0AC34R7D3</accession>
<sequence length="343" mass="37382">MIIFKAVFWFLLLHHPPAVRSNTETNGTQLPPELAAHVTDDGANWKFNVKPDTPLNISLIFPVNGVLQFKIIIPESQIPTTPSNLTFMNGNTKNVFEFYKSNNKVGASANCGDNTVDSSSEPYKAEYAAYFDKNGKNYFDKPKDVDCPAIQVESSGVATFALSSIAATFDVIFKKENVFFKKPSSTTDPDVAKAGMPVELTYALIALSIVLLITTVVGGTLAIRFYCKSKKGSKDDIESGPTEAAGKEKNSDEPGEKDGQKKDKTSKKSSKKPKKGDKTSKKVAKSSKKNEKDAKPEAKPDAQAEAGQNSASQYNNQNLTEEYRKLAAKTPEELANQAKPQPV</sequence>
<dbReference type="Proteomes" id="UP000887576">
    <property type="component" value="Unplaced"/>
</dbReference>
<reference evidence="2" key="1">
    <citation type="submission" date="2022-11" db="UniProtKB">
        <authorList>
            <consortium name="WormBaseParasite"/>
        </authorList>
    </citation>
    <scope>IDENTIFICATION</scope>
</reference>